<comment type="cofactor">
    <cofactor evidence="1">
        <name>Zn(2+)</name>
        <dbReference type="ChEBI" id="CHEBI:29105"/>
    </cofactor>
</comment>
<dbReference type="PANTHER" id="PTHR46018:SF2">
    <property type="entry name" value="ZINC PHOSPHODIESTERASE ELAC PROTEIN 1"/>
    <property type="match status" value="1"/>
</dbReference>
<keyword evidence="8" id="KW-0862">Zinc</keyword>
<keyword evidence="4" id="KW-0540">Nuclease</keyword>
<gene>
    <name evidence="11" type="primary">LOC102808839</name>
</gene>
<evidence type="ECO:0000313" key="10">
    <source>
        <dbReference type="Proteomes" id="UP000694865"/>
    </source>
</evidence>
<evidence type="ECO:0000256" key="3">
    <source>
        <dbReference type="ARBA" id="ARBA00022694"/>
    </source>
</evidence>
<dbReference type="PANTHER" id="PTHR46018">
    <property type="entry name" value="ZINC PHOSPHODIESTERASE ELAC PROTEIN 1"/>
    <property type="match status" value="1"/>
</dbReference>
<evidence type="ECO:0000313" key="11">
    <source>
        <dbReference type="RefSeq" id="XP_006821571.1"/>
    </source>
</evidence>
<dbReference type="Gene3D" id="3.60.15.10">
    <property type="entry name" value="Ribonuclease Z/Hydroxyacylglutathione hydrolase-like"/>
    <property type="match status" value="1"/>
</dbReference>
<evidence type="ECO:0000256" key="1">
    <source>
        <dbReference type="ARBA" id="ARBA00001947"/>
    </source>
</evidence>
<dbReference type="NCBIfam" id="NF000801">
    <property type="entry name" value="PRK00055.1-3"/>
    <property type="match status" value="1"/>
</dbReference>
<feature type="domain" description="Metallo-beta-lactamase" evidence="9">
    <location>
        <begin position="17"/>
        <end position="73"/>
    </location>
</feature>
<evidence type="ECO:0000256" key="8">
    <source>
        <dbReference type="ARBA" id="ARBA00022833"/>
    </source>
</evidence>
<dbReference type="InterPro" id="IPR036866">
    <property type="entry name" value="RibonucZ/Hydroxyglut_hydro"/>
</dbReference>
<evidence type="ECO:0000256" key="6">
    <source>
        <dbReference type="ARBA" id="ARBA00022759"/>
    </source>
</evidence>
<dbReference type="GeneID" id="102808839"/>
<keyword evidence="6" id="KW-0255">Endonuclease</keyword>
<dbReference type="CDD" id="cd07717">
    <property type="entry name" value="RNaseZ_ZiPD-like_MBL-fold"/>
    <property type="match status" value="1"/>
</dbReference>
<protein>
    <submittedName>
        <fullName evidence="11">Zinc phosphodiesterase ELAC protein 1-like</fullName>
    </submittedName>
</protein>
<evidence type="ECO:0000259" key="9">
    <source>
        <dbReference type="Pfam" id="PF00753"/>
    </source>
</evidence>
<comment type="subunit">
    <text evidence="2">Homodimer.</text>
</comment>
<dbReference type="InterPro" id="IPR013471">
    <property type="entry name" value="RNase_Z/BN"/>
</dbReference>
<evidence type="ECO:0000256" key="7">
    <source>
        <dbReference type="ARBA" id="ARBA00022801"/>
    </source>
</evidence>
<dbReference type="HAMAP" id="MF_01818">
    <property type="entry name" value="RNase_Z_BN"/>
    <property type="match status" value="1"/>
</dbReference>
<evidence type="ECO:0000256" key="5">
    <source>
        <dbReference type="ARBA" id="ARBA00022723"/>
    </source>
</evidence>
<evidence type="ECO:0000256" key="4">
    <source>
        <dbReference type="ARBA" id="ARBA00022722"/>
    </source>
</evidence>
<dbReference type="RefSeq" id="XP_006821571.1">
    <property type="nucleotide sequence ID" value="XM_006821508.1"/>
</dbReference>
<dbReference type="Pfam" id="PF00753">
    <property type="entry name" value="Lactamase_B"/>
    <property type="match status" value="1"/>
</dbReference>
<dbReference type="Proteomes" id="UP000694865">
    <property type="component" value="Unplaced"/>
</dbReference>
<keyword evidence="5" id="KW-0479">Metal-binding</keyword>
<name>A0ABM0MNI0_SACKO</name>
<evidence type="ECO:0000256" key="2">
    <source>
        <dbReference type="ARBA" id="ARBA00011738"/>
    </source>
</evidence>
<keyword evidence="10" id="KW-1185">Reference proteome</keyword>
<reference evidence="11" key="1">
    <citation type="submission" date="2025-08" db="UniProtKB">
        <authorList>
            <consortium name="RefSeq"/>
        </authorList>
    </citation>
    <scope>IDENTIFICATION</scope>
    <source>
        <tissue evidence="11">Testes</tissue>
    </source>
</reference>
<accession>A0ABM0MNI0</accession>
<keyword evidence="3" id="KW-0819">tRNA processing</keyword>
<proteinExistence type="inferred from homology"/>
<dbReference type="InterPro" id="IPR001279">
    <property type="entry name" value="Metallo-B-lactamas"/>
</dbReference>
<dbReference type="SUPFAM" id="SSF56281">
    <property type="entry name" value="Metallo-hydrolase/oxidoreductase"/>
    <property type="match status" value="1"/>
</dbReference>
<sequence>MDLTFLGTASCYPCPNRGVSCTVLRNEGDCWMFDCGEGSQIQIQKSNIRPTRITKIFITHLHGDHLFGLPGFLCTIGQSGAERDTPLELYGPIGLRRYIRTSLELSRSMLGFDYIVNELAVPEKELPADWESWQPVHDSTGALHPNEKPGRLIEPDEHGVWHCYGDKRITVKAAPLTHRVPTFGFVIEEATLPGKLDSKKLLDLGVPPGPLYGRIKNGENMTLDNGDVLTPQDVLGPQRLGRKIVILGDTSCSEQITSVAMDTDILVHEATLENELLDKCIENGHSTPGMAAEFANKINAKKLILTHFSQRYRAVSDTLKEGEESVGKLIKQAELVFSRGDVVAADDLMQIVIPQH</sequence>
<organism evidence="10 11">
    <name type="scientific">Saccoglossus kowalevskii</name>
    <name type="common">Acorn worm</name>
    <dbReference type="NCBI Taxonomy" id="10224"/>
    <lineage>
        <taxon>Eukaryota</taxon>
        <taxon>Metazoa</taxon>
        <taxon>Hemichordata</taxon>
        <taxon>Enteropneusta</taxon>
        <taxon>Harrimaniidae</taxon>
        <taxon>Saccoglossus</taxon>
    </lineage>
</organism>
<keyword evidence="7" id="KW-0378">Hydrolase</keyword>